<dbReference type="CDD" id="cd03443">
    <property type="entry name" value="PaaI_thioesterase"/>
    <property type="match status" value="1"/>
</dbReference>
<dbReference type="InterPro" id="IPR006683">
    <property type="entry name" value="Thioestr_dom"/>
</dbReference>
<proteinExistence type="predicted"/>
<dbReference type="RefSeq" id="WP_376832336.1">
    <property type="nucleotide sequence ID" value="NZ_JBHLWR010000006.1"/>
</dbReference>
<comment type="caution">
    <text evidence="3">The sequence shown here is derived from an EMBL/GenBank/DDBJ whole genome shotgun (WGS) entry which is preliminary data.</text>
</comment>
<dbReference type="Proteomes" id="UP001595536">
    <property type="component" value="Unassembled WGS sequence"/>
</dbReference>
<feature type="region of interest" description="Disordered" evidence="1">
    <location>
        <begin position="1"/>
        <end position="22"/>
    </location>
</feature>
<evidence type="ECO:0000313" key="3">
    <source>
        <dbReference type="EMBL" id="MFC3267167.1"/>
    </source>
</evidence>
<reference evidence="4" key="1">
    <citation type="journal article" date="2019" name="Int. J. Syst. Evol. Microbiol.">
        <title>The Global Catalogue of Microorganisms (GCM) 10K type strain sequencing project: providing services to taxonomists for standard genome sequencing and annotation.</title>
        <authorList>
            <consortium name="The Broad Institute Genomics Platform"/>
            <consortium name="The Broad Institute Genome Sequencing Center for Infectious Disease"/>
            <person name="Wu L."/>
            <person name="Ma J."/>
        </authorList>
    </citation>
    <scope>NUCLEOTIDE SEQUENCE [LARGE SCALE GENOMIC DNA]</scope>
    <source>
        <strain evidence="4">CCM 7941</strain>
    </source>
</reference>
<dbReference type="SUPFAM" id="SSF54637">
    <property type="entry name" value="Thioesterase/thiol ester dehydrase-isomerase"/>
    <property type="match status" value="1"/>
</dbReference>
<dbReference type="EMBL" id="JBHRUV010000086">
    <property type="protein sequence ID" value="MFC3267167.1"/>
    <property type="molecule type" value="Genomic_DNA"/>
</dbReference>
<feature type="domain" description="Thioesterase" evidence="2">
    <location>
        <begin position="66"/>
        <end position="138"/>
    </location>
</feature>
<name>A0ABV7LGV4_9HYPH</name>
<evidence type="ECO:0000259" key="2">
    <source>
        <dbReference type="Pfam" id="PF03061"/>
    </source>
</evidence>
<dbReference type="Pfam" id="PF03061">
    <property type="entry name" value="4HBT"/>
    <property type="match status" value="1"/>
</dbReference>
<organism evidence="3 4">
    <name type="scientific">Camelimonas abortus</name>
    <dbReference type="NCBI Taxonomy" id="1017184"/>
    <lineage>
        <taxon>Bacteria</taxon>
        <taxon>Pseudomonadati</taxon>
        <taxon>Pseudomonadota</taxon>
        <taxon>Alphaproteobacteria</taxon>
        <taxon>Hyphomicrobiales</taxon>
        <taxon>Chelatococcaceae</taxon>
        <taxon>Camelimonas</taxon>
    </lineage>
</organism>
<keyword evidence="3" id="KW-0378">Hydrolase</keyword>
<accession>A0ABV7LGV4</accession>
<evidence type="ECO:0000313" key="4">
    <source>
        <dbReference type="Proteomes" id="UP001595536"/>
    </source>
</evidence>
<dbReference type="EC" id="3.1.2.-" evidence="3"/>
<protein>
    <submittedName>
        <fullName evidence="3">PaaI family thioesterase</fullName>
        <ecNumber evidence="3">3.1.2.-</ecNumber>
    </submittedName>
</protein>
<gene>
    <name evidence="3" type="ORF">ACFOEX_12510</name>
</gene>
<sequence length="164" mass="17974">MTMVTLAPVPDNASDASRPLPPGFRPLRIGSHNDFLGLTGPFAMKEEDGLLKLGFHVEQRHCNIAGICHGGMMLTFADIQMAVAGKYQENLQGFHMTVSLACDFLGAGRLGGWVEGRTEVVRNVDRLLYAQCIVTCDGEPVLRGNAVFREGKATPEMIEKMRIR</sequence>
<keyword evidence="4" id="KW-1185">Reference proteome</keyword>
<evidence type="ECO:0000256" key="1">
    <source>
        <dbReference type="SAM" id="MobiDB-lite"/>
    </source>
</evidence>
<dbReference type="InterPro" id="IPR029069">
    <property type="entry name" value="HotDog_dom_sf"/>
</dbReference>
<dbReference type="GO" id="GO:0016787">
    <property type="term" value="F:hydrolase activity"/>
    <property type="evidence" value="ECO:0007669"/>
    <property type="project" value="UniProtKB-KW"/>
</dbReference>
<dbReference type="Gene3D" id="3.10.129.10">
    <property type="entry name" value="Hotdog Thioesterase"/>
    <property type="match status" value="1"/>
</dbReference>